<gene>
    <name evidence="1" type="ORF">GLX28_14215</name>
</gene>
<reference evidence="1 2" key="1">
    <citation type="submission" date="2019-11" db="EMBL/GenBank/DDBJ databases">
        <title>Genome sequence of Deinococcus xianganensis Y35, AI-2 producing algicidal bacterium, isolated from lake water.</title>
        <authorList>
            <person name="Li Y."/>
        </authorList>
    </citation>
    <scope>NUCLEOTIDE SEQUENCE [LARGE SCALE GENOMIC DNA]</scope>
    <source>
        <strain evidence="1 2">Y35</strain>
    </source>
</reference>
<name>A0A6I4YEJ1_9DEIO</name>
<accession>A0A6I4YEJ1</accession>
<dbReference type="RefSeq" id="WP_160980574.1">
    <property type="nucleotide sequence ID" value="NZ_WVHK01000058.1"/>
</dbReference>
<proteinExistence type="predicted"/>
<organism evidence="1 2">
    <name type="scientific">Deinococcus xianganensis</name>
    <dbReference type="NCBI Taxonomy" id="1507289"/>
    <lineage>
        <taxon>Bacteria</taxon>
        <taxon>Thermotogati</taxon>
        <taxon>Deinococcota</taxon>
        <taxon>Deinococci</taxon>
        <taxon>Deinococcales</taxon>
        <taxon>Deinococcaceae</taxon>
        <taxon>Deinococcus</taxon>
    </lineage>
</organism>
<dbReference type="Proteomes" id="UP000430519">
    <property type="component" value="Unassembled WGS sequence"/>
</dbReference>
<dbReference type="EMBL" id="WVHK01000058">
    <property type="protein sequence ID" value="MXV20789.1"/>
    <property type="molecule type" value="Genomic_DNA"/>
</dbReference>
<protein>
    <submittedName>
        <fullName evidence="1">Uncharacterized protein</fullName>
    </submittedName>
</protein>
<evidence type="ECO:0000313" key="1">
    <source>
        <dbReference type="EMBL" id="MXV20789.1"/>
    </source>
</evidence>
<evidence type="ECO:0000313" key="2">
    <source>
        <dbReference type="Proteomes" id="UP000430519"/>
    </source>
</evidence>
<keyword evidence="2" id="KW-1185">Reference proteome</keyword>
<comment type="caution">
    <text evidence="1">The sequence shown here is derived from an EMBL/GenBank/DDBJ whole genome shotgun (WGS) entry which is preliminary data.</text>
</comment>
<dbReference type="AlphaFoldDB" id="A0A6I4YEJ1"/>
<sequence length="50" mass="5634">MNPTARSERHLARLSEQVDRVLREPALRAMNTGRYPRPAAPVLLPLPEVS</sequence>